<reference evidence="2" key="1">
    <citation type="submission" date="2016-07" db="EMBL/GenBank/DDBJ databases">
        <authorList>
            <person name="Florea S."/>
            <person name="Webb J.S."/>
            <person name="Jaromczyk J."/>
            <person name="Schardl C.L."/>
        </authorList>
    </citation>
    <scope>NUCLEOTIDE SEQUENCE [LARGE SCALE GENOMIC DNA]</scope>
</reference>
<gene>
    <name evidence="1" type="primary">82</name>
    <name evidence="1" type="ORF">SEA_BANTAM_82</name>
</gene>
<dbReference type="GeneID" id="29080346"/>
<dbReference type="EMBL" id="KX557272">
    <property type="protein sequence ID" value="AOE43771.1"/>
    <property type="molecule type" value="Genomic_DNA"/>
</dbReference>
<organism evidence="1 2">
    <name type="scientific">Gordonia phage Bantam</name>
    <dbReference type="NCBI Taxonomy" id="1887641"/>
    <lineage>
        <taxon>Viruses</taxon>
        <taxon>Duplodnaviria</taxon>
        <taxon>Heunggongvirae</taxon>
        <taxon>Uroviricota</taxon>
        <taxon>Caudoviricetes</taxon>
        <taxon>Bantamvirus</taxon>
        <taxon>Bantamvirus bantam</taxon>
    </lineage>
</organism>
<protein>
    <submittedName>
        <fullName evidence="1">Uncharacterized protein</fullName>
    </submittedName>
</protein>
<proteinExistence type="predicted"/>
<evidence type="ECO:0000313" key="1">
    <source>
        <dbReference type="EMBL" id="AOE43771.1"/>
    </source>
</evidence>
<evidence type="ECO:0000313" key="2">
    <source>
        <dbReference type="Proteomes" id="UP000202170"/>
    </source>
</evidence>
<keyword evidence="2" id="KW-1185">Reference proteome</keyword>
<dbReference type="RefSeq" id="YP_009287550.1">
    <property type="nucleotide sequence ID" value="NC_031074.1"/>
</dbReference>
<accession>A0A1B3AYF1</accession>
<name>A0A1B3AYF1_9CAUD</name>
<dbReference type="Proteomes" id="UP000202170">
    <property type="component" value="Segment"/>
</dbReference>
<dbReference type="KEGG" id="vg:29080346"/>
<sequence>MSTLAQVEIRADILANIHSRTDALSDAQVRERYLAVTIAFNKMMGLAGQQARQGNPAAAALMQGLLAIQGEQKRLLDEPAAWERMERP</sequence>